<dbReference type="Proteomes" id="UP000198757">
    <property type="component" value="Unassembled WGS sequence"/>
</dbReference>
<gene>
    <name evidence="1" type="ORF">SAMN04487894_103186</name>
</gene>
<accession>A0A1G6N886</accession>
<evidence type="ECO:0000313" key="1">
    <source>
        <dbReference type="EMBL" id="SDC63901.1"/>
    </source>
</evidence>
<proteinExistence type="predicted"/>
<sequence length="82" mass="9615">MDTGFRGILFYIKGDVPVLKIAFFSRYAKLQNSVVIPGSFYKMLPRKLGNVKNFDVLNFNNQLRLPLKKKICDLKILFRFQK</sequence>
<name>A0A1G6N886_NIADE</name>
<dbReference type="EMBL" id="FMZO01000003">
    <property type="protein sequence ID" value="SDC63901.1"/>
    <property type="molecule type" value="Genomic_DNA"/>
</dbReference>
<dbReference type="STRING" id="1285928.SAMN04487894_103186"/>
<keyword evidence="2" id="KW-1185">Reference proteome</keyword>
<dbReference type="AlphaFoldDB" id="A0A1G6N886"/>
<organism evidence="1 2">
    <name type="scientific">Niabella drilacis (strain DSM 25811 / CCM 8410 / CCUG 62505 / LMG 26954 / E90)</name>
    <dbReference type="NCBI Taxonomy" id="1285928"/>
    <lineage>
        <taxon>Bacteria</taxon>
        <taxon>Pseudomonadati</taxon>
        <taxon>Bacteroidota</taxon>
        <taxon>Chitinophagia</taxon>
        <taxon>Chitinophagales</taxon>
        <taxon>Chitinophagaceae</taxon>
        <taxon>Niabella</taxon>
    </lineage>
</organism>
<protein>
    <submittedName>
        <fullName evidence="1">Uncharacterized protein</fullName>
    </submittedName>
</protein>
<reference evidence="2" key="1">
    <citation type="submission" date="2016-10" db="EMBL/GenBank/DDBJ databases">
        <authorList>
            <person name="Varghese N."/>
            <person name="Submissions S."/>
        </authorList>
    </citation>
    <scope>NUCLEOTIDE SEQUENCE [LARGE SCALE GENOMIC DNA]</scope>
    <source>
        <strain evidence="2">DSM 25811 / CCM 8410 / LMG 26954 / E90</strain>
    </source>
</reference>
<evidence type="ECO:0000313" key="2">
    <source>
        <dbReference type="Proteomes" id="UP000198757"/>
    </source>
</evidence>